<dbReference type="SUPFAM" id="SSF103473">
    <property type="entry name" value="MFS general substrate transporter"/>
    <property type="match status" value="1"/>
</dbReference>
<keyword evidence="10" id="KW-1185">Reference proteome</keyword>
<dbReference type="InterPro" id="IPR050189">
    <property type="entry name" value="MFS_Efflux_Transporters"/>
</dbReference>
<dbReference type="PANTHER" id="PTHR43124">
    <property type="entry name" value="PURINE EFFLUX PUMP PBUE"/>
    <property type="match status" value="1"/>
</dbReference>
<dbReference type="InterPro" id="IPR020846">
    <property type="entry name" value="MFS_dom"/>
</dbReference>
<evidence type="ECO:0000313" key="10">
    <source>
        <dbReference type="Proteomes" id="UP001490330"/>
    </source>
</evidence>
<dbReference type="RefSeq" id="WP_350723703.1">
    <property type="nucleotide sequence ID" value="NZ_JBEPCO010000046.1"/>
</dbReference>
<reference evidence="9 10" key="1">
    <citation type="submission" date="2024-06" db="EMBL/GenBank/DDBJ databases">
        <title>The Natural Products Discovery Center: Release of the First 8490 Sequenced Strains for Exploring Actinobacteria Biosynthetic Diversity.</title>
        <authorList>
            <person name="Kalkreuter E."/>
            <person name="Kautsar S.A."/>
            <person name="Yang D."/>
            <person name="Bader C.D."/>
            <person name="Teijaro C.N."/>
            <person name="Fluegel L."/>
            <person name="Davis C.M."/>
            <person name="Simpson J.R."/>
            <person name="Lauterbach L."/>
            <person name="Steele A.D."/>
            <person name="Gui C."/>
            <person name="Meng S."/>
            <person name="Li G."/>
            <person name="Viehrig K."/>
            <person name="Ye F."/>
            <person name="Su P."/>
            <person name="Kiefer A.F."/>
            <person name="Nichols A."/>
            <person name="Cepeda A.J."/>
            <person name="Yan W."/>
            <person name="Fan B."/>
            <person name="Jiang Y."/>
            <person name="Adhikari A."/>
            <person name="Zheng C.-J."/>
            <person name="Schuster L."/>
            <person name="Cowan T.M."/>
            <person name="Smanski M.J."/>
            <person name="Chevrette M.G."/>
            <person name="De Carvalho L.P.S."/>
            <person name="Shen B."/>
        </authorList>
    </citation>
    <scope>NUCLEOTIDE SEQUENCE [LARGE SCALE GENOMIC DNA]</scope>
    <source>
        <strain evidence="9 10">NPDC000632</strain>
    </source>
</reference>
<evidence type="ECO:0000256" key="1">
    <source>
        <dbReference type="ARBA" id="ARBA00004651"/>
    </source>
</evidence>
<feature type="transmembrane region" description="Helical" evidence="7">
    <location>
        <begin position="48"/>
        <end position="68"/>
    </location>
</feature>
<dbReference type="PROSITE" id="PS50850">
    <property type="entry name" value="MFS"/>
    <property type="match status" value="1"/>
</dbReference>
<sequence length="439" mass="45201">MPETNDPVPHSHEAPGLTGTPGALQALLSETKLSTMHNPETPGRHRPALITAVLSCTTFTAGVAEYVLTGQLDLVAQGLGVSEATTGQLVTVFALAYGLLTPVLVVMTARIERRSLISAALLVFAATNIASWQSPTFLTITALRIVMAASTGLIVVTALGLAVRLAPAERRARAVSTVVMGITASLVLAVPAGRTIAEHWDWSTIFPLNAALAILVAGIIWLALPHTAPQAPVPLRRQLSLLANARVVLGLTVTFLWLGGYAVLNTYLAPYLLSVVELDGEAVSLTLLLFGIASIAGIQLGGFLTDRVGPHRTLTATKALHVLVLAALPVAGVATGSAVAGILLWGAAAWASTSAQQIRVASLAPGVSDVLLSLNQSVMQIAIAIGAGGGGLVAAHTLTQLPLIAAAGVTASLVLLLLTRRHDRSAHNSSATPAECPQP</sequence>
<feature type="transmembrane region" description="Helical" evidence="7">
    <location>
        <begin position="322"/>
        <end position="345"/>
    </location>
</feature>
<keyword evidence="2" id="KW-1003">Cell membrane</keyword>
<feature type="transmembrane region" description="Helical" evidence="7">
    <location>
        <begin position="140"/>
        <end position="162"/>
    </location>
</feature>
<feature type="transmembrane region" description="Helical" evidence="7">
    <location>
        <begin position="205"/>
        <end position="224"/>
    </location>
</feature>
<feature type="domain" description="Major facilitator superfamily (MFS) profile" evidence="8">
    <location>
        <begin position="50"/>
        <end position="423"/>
    </location>
</feature>
<dbReference type="PANTHER" id="PTHR43124:SF10">
    <property type="entry name" value="PURINE EFFLUX PUMP PBUE"/>
    <property type="match status" value="1"/>
</dbReference>
<feature type="transmembrane region" description="Helical" evidence="7">
    <location>
        <begin position="88"/>
        <end position="109"/>
    </location>
</feature>
<feature type="transmembrane region" description="Helical" evidence="7">
    <location>
        <begin position="245"/>
        <end position="263"/>
    </location>
</feature>
<dbReference type="CDD" id="cd17324">
    <property type="entry name" value="MFS_NepI_like"/>
    <property type="match status" value="1"/>
</dbReference>
<evidence type="ECO:0000256" key="5">
    <source>
        <dbReference type="ARBA" id="ARBA00023136"/>
    </source>
</evidence>
<feature type="transmembrane region" description="Helical" evidence="7">
    <location>
        <begin position="401"/>
        <end position="419"/>
    </location>
</feature>
<comment type="subcellular location">
    <subcellularLocation>
        <location evidence="1">Cell membrane</location>
        <topology evidence="1">Multi-pass membrane protein</topology>
    </subcellularLocation>
</comment>
<keyword evidence="4 7" id="KW-1133">Transmembrane helix</keyword>
<dbReference type="InterPro" id="IPR036259">
    <property type="entry name" value="MFS_trans_sf"/>
</dbReference>
<feature type="transmembrane region" description="Helical" evidence="7">
    <location>
        <begin position="283"/>
        <end position="301"/>
    </location>
</feature>
<keyword evidence="5 7" id="KW-0472">Membrane</keyword>
<evidence type="ECO:0000256" key="6">
    <source>
        <dbReference type="SAM" id="MobiDB-lite"/>
    </source>
</evidence>
<dbReference type="Gene3D" id="1.20.1250.20">
    <property type="entry name" value="MFS general substrate transporter like domains"/>
    <property type="match status" value="2"/>
</dbReference>
<name>A0ABV1VPY7_9ACTN</name>
<dbReference type="EMBL" id="JBEPCV010000047">
    <property type="protein sequence ID" value="MER6908556.1"/>
    <property type="molecule type" value="Genomic_DNA"/>
</dbReference>
<feature type="transmembrane region" description="Helical" evidence="7">
    <location>
        <begin position="116"/>
        <end position="134"/>
    </location>
</feature>
<evidence type="ECO:0000256" key="3">
    <source>
        <dbReference type="ARBA" id="ARBA00022692"/>
    </source>
</evidence>
<protein>
    <submittedName>
        <fullName evidence="9">MFS transporter</fullName>
    </submittedName>
</protein>
<gene>
    <name evidence="9" type="ORF">ABT322_33485</name>
</gene>
<proteinExistence type="predicted"/>
<dbReference type="Proteomes" id="UP001490330">
    <property type="component" value="Unassembled WGS sequence"/>
</dbReference>
<comment type="caution">
    <text evidence="9">The sequence shown here is derived from an EMBL/GenBank/DDBJ whole genome shotgun (WGS) entry which is preliminary data.</text>
</comment>
<evidence type="ECO:0000313" key="9">
    <source>
        <dbReference type="EMBL" id="MER6908556.1"/>
    </source>
</evidence>
<evidence type="ECO:0000256" key="4">
    <source>
        <dbReference type="ARBA" id="ARBA00022989"/>
    </source>
</evidence>
<evidence type="ECO:0000256" key="2">
    <source>
        <dbReference type="ARBA" id="ARBA00022475"/>
    </source>
</evidence>
<evidence type="ECO:0000259" key="8">
    <source>
        <dbReference type="PROSITE" id="PS50850"/>
    </source>
</evidence>
<feature type="transmembrane region" description="Helical" evidence="7">
    <location>
        <begin position="174"/>
        <end position="193"/>
    </location>
</feature>
<dbReference type="InterPro" id="IPR011701">
    <property type="entry name" value="MFS"/>
</dbReference>
<evidence type="ECO:0000256" key="7">
    <source>
        <dbReference type="SAM" id="Phobius"/>
    </source>
</evidence>
<organism evidence="9 10">
    <name type="scientific">Streptomyces flaveolus</name>
    <dbReference type="NCBI Taxonomy" id="67297"/>
    <lineage>
        <taxon>Bacteria</taxon>
        <taxon>Bacillati</taxon>
        <taxon>Actinomycetota</taxon>
        <taxon>Actinomycetes</taxon>
        <taxon>Kitasatosporales</taxon>
        <taxon>Streptomycetaceae</taxon>
        <taxon>Streptomyces</taxon>
    </lineage>
</organism>
<accession>A0ABV1VPY7</accession>
<dbReference type="Pfam" id="PF07690">
    <property type="entry name" value="MFS_1"/>
    <property type="match status" value="1"/>
</dbReference>
<keyword evidence="3 7" id="KW-0812">Transmembrane</keyword>
<feature type="region of interest" description="Disordered" evidence="6">
    <location>
        <begin position="1"/>
        <end position="21"/>
    </location>
</feature>